<keyword evidence="4 6" id="KW-1133">Transmembrane helix</keyword>
<feature type="transmembrane region" description="Helical" evidence="6">
    <location>
        <begin position="111"/>
        <end position="129"/>
    </location>
</feature>
<evidence type="ECO:0000256" key="5">
    <source>
        <dbReference type="ARBA" id="ARBA00023136"/>
    </source>
</evidence>
<dbReference type="Pfam" id="PF03311">
    <property type="entry name" value="Cornichon"/>
    <property type="match status" value="1"/>
</dbReference>
<evidence type="ECO:0000313" key="8">
    <source>
        <dbReference type="Proteomes" id="UP000612055"/>
    </source>
</evidence>
<accession>A0A836C1V3</accession>
<keyword evidence="3 6" id="KW-0812">Transmembrane</keyword>
<dbReference type="Proteomes" id="UP000612055">
    <property type="component" value="Unassembled WGS sequence"/>
</dbReference>
<dbReference type="OrthoDB" id="434393at2759"/>
<evidence type="ECO:0000256" key="3">
    <source>
        <dbReference type="ARBA" id="ARBA00022692"/>
    </source>
</evidence>
<dbReference type="AlphaFoldDB" id="A0A836C1V3"/>
<dbReference type="GO" id="GO:0016020">
    <property type="term" value="C:membrane"/>
    <property type="evidence" value="ECO:0007669"/>
    <property type="project" value="UniProtKB-SubCell"/>
</dbReference>
<keyword evidence="5 6" id="KW-0472">Membrane</keyword>
<comment type="similarity">
    <text evidence="2">Belongs to the cornichon family.</text>
</comment>
<comment type="subcellular location">
    <subcellularLocation>
        <location evidence="1">Membrane</location>
        <topology evidence="1">Multi-pass membrane protein</topology>
    </subcellularLocation>
</comment>
<evidence type="ECO:0000256" key="2">
    <source>
        <dbReference type="ARBA" id="ARBA00010095"/>
    </source>
</evidence>
<feature type="transmembrane region" description="Helical" evidence="6">
    <location>
        <begin position="56"/>
        <end position="84"/>
    </location>
</feature>
<evidence type="ECO:0000256" key="4">
    <source>
        <dbReference type="ARBA" id="ARBA00022989"/>
    </source>
</evidence>
<keyword evidence="8" id="KW-1185">Reference proteome</keyword>
<evidence type="ECO:0000313" key="7">
    <source>
        <dbReference type="EMBL" id="KAG2496227.1"/>
    </source>
</evidence>
<protein>
    <submittedName>
        <fullName evidence="7">Uncharacterized protein</fullName>
    </submittedName>
</protein>
<comment type="caution">
    <text evidence="7">The sequence shown here is derived from an EMBL/GenBank/DDBJ whole genome shotgun (WGS) entry which is preliminary data.</text>
</comment>
<dbReference type="InterPro" id="IPR003377">
    <property type="entry name" value="Cornichon"/>
</dbReference>
<evidence type="ECO:0000256" key="6">
    <source>
        <dbReference type="SAM" id="Phobius"/>
    </source>
</evidence>
<organism evidence="7 8">
    <name type="scientific">Edaphochlamys debaryana</name>
    <dbReference type="NCBI Taxonomy" id="47281"/>
    <lineage>
        <taxon>Eukaryota</taxon>
        <taxon>Viridiplantae</taxon>
        <taxon>Chlorophyta</taxon>
        <taxon>core chlorophytes</taxon>
        <taxon>Chlorophyceae</taxon>
        <taxon>CS clade</taxon>
        <taxon>Chlamydomonadales</taxon>
        <taxon>Chlamydomonadales incertae sedis</taxon>
        <taxon>Edaphochlamys</taxon>
    </lineage>
</organism>
<dbReference type="EMBL" id="JAEHOE010000020">
    <property type="protein sequence ID" value="KAG2496227.1"/>
    <property type="molecule type" value="Genomic_DNA"/>
</dbReference>
<gene>
    <name evidence="7" type="ORF">HYH03_005825</name>
</gene>
<reference evidence="7" key="1">
    <citation type="journal article" date="2020" name="bioRxiv">
        <title>Comparative genomics of Chlamydomonas.</title>
        <authorList>
            <person name="Craig R.J."/>
            <person name="Hasan A.R."/>
            <person name="Ness R.W."/>
            <person name="Keightley P.D."/>
        </authorList>
    </citation>
    <scope>NUCLEOTIDE SEQUENCE</scope>
    <source>
        <strain evidence="7">CCAP 11/70</strain>
    </source>
</reference>
<name>A0A836C1V3_9CHLO</name>
<sequence length="159" mass="18249">MSLDFLVWLFVFLLQAGMLGRTMYALISLSDLENDFINPYDLTQRLNRFVAFEYGGQVLITAALLLTGKWFLGLLQAAMLAFLLHSWHTRQHVVDATDVFRQLPMQKKRRLIMFGSFLGYFVIITYRLIESIIHGLLTDEGRANAKKLFQDAAATLHGY</sequence>
<dbReference type="SMART" id="SM01398">
    <property type="entry name" value="Cornichon"/>
    <property type="match status" value="1"/>
</dbReference>
<evidence type="ECO:0000256" key="1">
    <source>
        <dbReference type="ARBA" id="ARBA00004141"/>
    </source>
</evidence>
<dbReference type="GO" id="GO:0016192">
    <property type="term" value="P:vesicle-mediated transport"/>
    <property type="evidence" value="ECO:0007669"/>
    <property type="project" value="InterPro"/>
</dbReference>
<dbReference type="PANTHER" id="PTHR12290">
    <property type="entry name" value="CORNICHON-RELATED"/>
    <property type="match status" value="1"/>
</dbReference>
<proteinExistence type="inferred from homology"/>